<comment type="caution">
    <text evidence="1">The sequence shown here is derived from an EMBL/GenBank/DDBJ whole genome shotgun (WGS) entry which is preliminary data.</text>
</comment>
<accession>A0AAJ2EPW4</accession>
<organism evidence="1 2">
    <name type="scientific">Agrobacterium larrymoorei</name>
    <dbReference type="NCBI Taxonomy" id="160699"/>
    <lineage>
        <taxon>Bacteria</taxon>
        <taxon>Pseudomonadati</taxon>
        <taxon>Pseudomonadota</taxon>
        <taxon>Alphaproteobacteria</taxon>
        <taxon>Hyphomicrobiales</taxon>
        <taxon>Rhizobiaceae</taxon>
        <taxon>Rhizobium/Agrobacterium group</taxon>
        <taxon>Agrobacterium</taxon>
    </lineage>
</organism>
<protein>
    <submittedName>
        <fullName evidence="1">Uncharacterized protein</fullName>
    </submittedName>
</protein>
<dbReference type="EMBL" id="JAVIZC010000001">
    <property type="protein sequence ID" value="MDR6099894.1"/>
    <property type="molecule type" value="Genomic_DNA"/>
</dbReference>
<evidence type="ECO:0000313" key="2">
    <source>
        <dbReference type="Proteomes" id="UP001255601"/>
    </source>
</evidence>
<name>A0AAJ2EPW4_9HYPH</name>
<gene>
    <name evidence="1" type="ORF">QE369_000072</name>
</gene>
<dbReference type="AlphaFoldDB" id="A0AAJ2EPW4"/>
<proteinExistence type="predicted"/>
<sequence>MLESALWVIFVMAWQVHLAIFADDLALPVGDDRGVETTPLRCQLGVTECHRHTEVPGTLEQRHGGGIGHLGFEPCIHFFPIRHVPAGKKRGQREFGIDDYFGTTRGGLLQQFHHAGNYNGPAITFLNGAELSAGNDQSRHENVPSLMLPITLRGGVENG</sequence>
<reference evidence="1" key="1">
    <citation type="submission" date="2023-08" db="EMBL/GenBank/DDBJ databases">
        <title>Functional and genomic diversity of the sorghum phyllosphere microbiome.</title>
        <authorList>
            <person name="Shade A."/>
        </authorList>
    </citation>
    <scope>NUCLEOTIDE SEQUENCE</scope>
    <source>
        <strain evidence="1">SORGH_AS_0974</strain>
    </source>
</reference>
<evidence type="ECO:0000313" key="1">
    <source>
        <dbReference type="EMBL" id="MDR6099894.1"/>
    </source>
</evidence>
<dbReference type="Proteomes" id="UP001255601">
    <property type="component" value="Unassembled WGS sequence"/>
</dbReference>